<sequence>MDEAIVSRARIELKGYNAALRGDPSDAHNMNPWSATVPEWNRGYAKGASELPTTQYVAQAPERVDARQAAV</sequence>
<protein>
    <submittedName>
        <fullName evidence="1">Uncharacterized protein</fullName>
    </submittedName>
</protein>
<gene>
    <name evidence="1" type="ORF">CR152_27775</name>
</gene>
<dbReference type="EMBL" id="CP024608">
    <property type="protein sequence ID" value="ATQ77877.1"/>
    <property type="molecule type" value="Genomic_DNA"/>
</dbReference>
<evidence type="ECO:0000313" key="1">
    <source>
        <dbReference type="EMBL" id="ATQ77877.1"/>
    </source>
</evidence>
<dbReference type="Proteomes" id="UP000229897">
    <property type="component" value="Chromosome"/>
</dbReference>
<evidence type="ECO:0000313" key="2">
    <source>
        <dbReference type="Proteomes" id="UP000229897"/>
    </source>
</evidence>
<keyword evidence="2" id="KW-1185">Reference proteome</keyword>
<dbReference type="AlphaFoldDB" id="A0A2D2DSD3"/>
<dbReference type="OrthoDB" id="9907795at2"/>
<dbReference type="KEGG" id="mass:CR152_27775"/>
<name>A0A2D2DSD3_9BURK</name>
<proteinExistence type="predicted"/>
<reference evidence="1" key="1">
    <citation type="submission" date="2017-10" db="EMBL/GenBank/DDBJ databases">
        <title>Massilia psychrophilum sp. nov., a novel purple-pigmented bacterium isolated from Tianshan glacier, Xinjiang Municipality, China.</title>
        <authorList>
            <person name="Wang H."/>
        </authorList>
    </citation>
    <scope>NUCLEOTIDE SEQUENCE [LARGE SCALE GENOMIC DNA]</scope>
    <source>
        <strain evidence="1">B2</strain>
    </source>
</reference>
<accession>A0A2D2DSD3</accession>
<organism evidence="1 2">
    <name type="scientific">Massilia violaceinigra</name>
    <dbReference type="NCBI Taxonomy" id="2045208"/>
    <lineage>
        <taxon>Bacteria</taxon>
        <taxon>Pseudomonadati</taxon>
        <taxon>Pseudomonadota</taxon>
        <taxon>Betaproteobacteria</taxon>
        <taxon>Burkholderiales</taxon>
        <taxon>Oxalobacteraceae</taxon>
        <taxon>Telluria group</taxon>
        <taxon>Massilia</taxon>
    </lineage>
</organism>
<dbReference type="RefSeq" id="WP_099880420.1">
    <property type="nucleotide sequence ID" value="NZ_CP024608.1"/>
</dbReference>